<dbReference type="RefSeq" id="WP_135550147.1">
    <property type="nucleotide sequence ID" value="NZ_SPQQ01000008.1"/>
</dbReference>
<proteinExistence type="inferred from homology"/>
<dbReference type="InterPro" id="IPR050187">
    <property type="entry name" value="Lipid_Phosphate_FormReg"/>
</dbReference>
<dbReference type="GO" id="GO:0005886">
    <property type="term" value="C:plasma membrane"/>
    <property type="evidence" value="ECO:0007669"/>
    <property type="project" value="TreeGrafter"/>
</dbReference>
<keyword evidence="5 10" id="KW-0418">Kinase</keyword>
<evidence type="ECO:0000256" key="1">
    <source>
        <dbReference type="ARBA" id="ARBA00001946"/>
    </source>
</evidence>
<dbReference type="AlphaFoldDB" id="A0A4Z0R1R8"/>
<keyword evidence="3" id="KW-0808">Transferase</keyword>
<dbReference type="Gene3D" id="3.40.50.10330">
    <property type="entry name" value="Probable inorganic polyphosphate/atp-NAD kinase, domain 1"/>
    <property type="match status" value="1"/>
</dbReference>
<reference evidence="10 11" key="1">
    <citation type="submission" date="2019-03" db="EMBL/GenBank/DDBJ databases">
        <title>Draft Genome Sequence of Desulfosporosinus fructosivorans Strain 63.6F, Isolated from Marine Sediment in the Baltic Sea.</title>
        <authorList>
            <person name="Hausmann B."/>
            <person name="Vandieken V."/>
            <person name="Pjevac P."/>
            <person name="Schreck K."/>
            <person name="Herbold C.W."/>
            <person name="Loy A."/>
        </authorList>
    </citation>
    <scope>NUCLEOTIDE SEQUENCE [LARGE SCALE GENOMIC DNA]</scope>
    <source>
        <strain evidence="10 11">63.6F</strain>
    </source>
</reference>
<dbReference type="OrthoDB" id="9786026at2"/>
<evidence type="ECO:0000256" key="8">
    <source>
        <dbReference type="ARBA" id="ARBA00023264"/>
    </source>
</evidence>
<dbReference type="Proteomes" id="UP000298460">
    <property type="component" value="Unassembled WGS sequence"/>
</dbReference>
<evidence type="ECO:0000256" key="3">
    <source>
        <dbReference type="ARBA" id="ARBA00022679"/>
    </source>
</evidence>
<dbReference type="InterPro" id="IPR045540">
    <property type="entry name" value="YegS/DAGK_C"/>
</dbReference>
<dbReference type="GO" id="GO:0008654">
    <property type="term" value="P:phospholipid biosynthetic process"/>
    <property type="evidence" value="ECO:0007669"/>
    <property type="project" value="UniProtKB-KW"/>
</dbReference>
<dbReference type="PANTHER" id="PTHR12358:SF106">
    <property type="entry name" value="LIPID KINASE YEGS"/>
    <property type="match status" value="1"/>
</dbReference>
<dbReference type="Pfam" id="PF00781">
    <property type="entry name" value="DAGK_cat"/>
    <property type="match status" value="1"/>
</dbReference>
<dbReference type="EMBL" id="SPQQ01000008">
    <property type="protein sequence ID" value="TGE36325.1"/>
    <property type="molecule type" value="Genomic_DNA"/>
</dbReference>
<sequence length="328" mass="36338">MRYLLIMNPGSGGGSKEKVEKILTIFQQSRLEFDYKLTDTLEDAYTLSVEGNTKGYDVIVAVGGDGTINRVINGFYDSEGRRISSSKLGVIHIGTSPDLCNSYNIPLDIEQALNTVFAGKSQEISIGKITYTCAYDQGLEGQPIQPLSKINRNVQTSYFACCANFGLGASVARSANSGIRKYIGDYAGTFASLIKTLFEYKPNHFSVRFDGQSEVLEKVYNISVGKTTYIASGIKVKNQLTLGDKRFYALTIKEIGWADWFNVLLKLYRGKRFGNTKSMSLQYASSIEVYGNSKNPEIEFDGDPRGFLPCVIETARDPLDLICEVHDE</sequence>
<name>A0A4Z0R1R8_9FIRM</name>
<keyword evidence="4" id="KW-0547">Nucleotide-binding</keyword>
<dbReference type="SUPFAM" id="SSF111331">
    <property type="entry name" value="NAD kinase/diacylglycerol kinase-like"/>
    <property type="match status" value="1"/>
</dbReference>
<evidence type="ECO:0000256" key="6">
    <source>
        <dbReference type="ARBA" id="ARBA00022840"/>
    </source>
</evidence>
<accession>A0A4Z0R1R8</accession>
<dbReference type="PANTHER" id="PTHR12358">
    <property type="entry name" value="SPHINGOSINE KINASE"/>
    <property type="match status" value="1"/>
</dbReference>
<keyword evidence="7" id="KW-0443">Lipid metabolism</keyword>
<evidence type="ECO:0000256" key="7">
    <source>
        <dbReference type="ARBA" id="ARBA00023209"/>
    </source>
</evidence>
<comment type="similarity">
    <text evidence="2">Belongs to the diacylglycerol/lipid kinase family.</text>
</comment>
<comment type="caution">
    <text evidence="10">The sequence shown here is derived from an EMBL/GenBank/DDBJ whole genome shotgun (WGS) entry which is preliminary data.</text>
</comment>
<keyword evidence="8" id="KW-1208">Phospholipid metabolism</keyword>
<feature type="domain" description="DAGKc" evidence="9">
    <location>
        <begin position="1"/>
        <end position="133"/>
    </location>
</feature>
<dbReference type="GO" id="GO:0005524">
    <property type="term" value="F:ATP binding"/>
    <property type="evidence" value="ECO:0007669"/>
    <property type="project" value="UniProtKB-KW"/>
</dbReference>
<dbReference type="PROSITE" id="PS50146">
    <property type="entry name" value="DAGK"/>
    <property type="match status" value="1"/>
</dbReference>
<evidence type="ECO:0000259" key="9">
    <source>
        <dbReference type="PROSITE" id="PS50146"/>
    </source>
</evidence>
<keyword evidence="6" id="KW-0067">ATP-binding</keyword>
<protein>
    <submittedName>
        <fullName evidence="10">Diacylglycerol kinase</fullName>
    </submittedName>
</protein>
<gene>
    <name evidence="10" type="ORF">E4K67_20555</name>
</gene>
<evidence type="ECO:0000256" key="4">
    <source>
        <dbReference type="ARBA" id="ARBA00022741"/>
    </source>
</evidence>
<dbReference type="GO" id="GO:0016301">
    <property type="term" value="F:kinase activity"/>
    <property type="evidence" value="ECO:0007669"/>
    <property type="project" value="UniProtKB-KW"/>
</dbReference>
<dbReference type="Pfam" id="PF19279">
    <property type="entry name" value="YegS_C"/>
    <property type="match status" value="1"/>
</dbReference>
<dbReference type="Gene3D" id="2.60.200.40">
    <property type="match status" value="1"/>
</dbReference>
<dbReference type="InterPro" id="IPR016064">
    <property type="entry name" value="NAD/diacylglycerol_kinase_sf"/>
</dbReference>
<organism evidence="10 11">
    <name type="scientific">Desulfosporosinus fructosivorans</name>
    <dbReference type="NCBI Taxonomy" id="2018669"/>
    <lineage>
        <taxon>Bacteria</taxon>
        <taxon>Bacillati</taxon>
        <taxon>Bacillota</taxon>
        <taxon>Clostridia</taxon>
        <taxon>Eubacteriales</taxon>
        <taxon>Desulfitobacteriaceae</taxon>
        <taxon>Desulfosporosinus</taxon>
    </lineage>
</organism>
<evidence type="ECO:0000256" key="5">
    <source>
        <dbReference type="ARBA" id="ARBA00022777"/>
    </source>
</evidence>
<keyword evidence="7" id="KW-0444">Lipid biosynthesis</keyword>
<evidence type="ECO:0000256" key="2">
    <source>
        <dbReference type="ARBA" id="ARBA00005983"/>
    </source>
</evidence>
<dbReference type="InterPro" id="IPR017438">
    <property type="entry name" value="ATP-NAD_kinase_N"/>
</dbReference>
<keyword evidence="11" id="KW-1185">Reference proteome</keyword>
<comment type="cofactor">
    <cofactor evidence="1">
        <name>Mg(2+)</name>
        <dbReference type="ChEBI" id="CHEBI:18420"/>
    </cofactor>
</comment>
<dbReference type="InterPro" id="IPR001206">
    <property type="entry name" value="Diacylglycerol_kinase_cat_dom"/>
</dbReference>
<evidence type="ECO:0000313" key="11">
    <source>
        <dbReference type="Proteomes" id="UP000298460"/>
    </source>
</evidence>
<keyword evidence="7" id="KW-0594">Phospholipid biosynthesis</keyword>
<evidence type="ECO:0000313" key="10">
    <source>
        <dbReference type="EMBL" id="TGE36325.1"/>
    </source>
</evidence>